<dbReference type="Pfam" id="PF03404">
    <property type="entry name" value="Mo-co_dimer"/>
    <property type="match status" value="1"/>
</dbReference>
<dbReference type="GO" id="GO:0043546">
    <property type="term" value="F:molybdopterin cofactor binding"/>
    <property type="evidence" value="ECO:0007669"/>
    <property type="project" value="TreeGrafter"/>
</dbReference>
<reference evidence="2 3" key="1">
    <citation type="journal article" date="2019" name="Nat. Microbiol.">
        <title>Mediterranean grassland soil C-N compound turnover is dependent on rainfall and depth, and is mediated by genomically divergent microorganisms.</title>
        <authorList>
            <person name="Diamond S."/>
            <person name="Andeer P.F."/>
            <person name="Li Z."/>
            <person name="Crits-Christoph A."/>
            <person name="Burstein D."/>
            <person name="Anantharaman K."/>
            <person name="Lane K.R."/>
            <person name="Thomas B.C."/>
            <person name="Pan C."/>
            <person name="Northen T.R."/>
            <person name="Banfield J.F."/>
        </authorList>
    </citation>
    <scope>NUCLEOTIDE SEQUENCE [LARGE SCALE GENOMIC DNA]</scope>
    <source>
        <strain evidence="2">WS_3</strain>
    </source>
</reference>
<dbReference type="SUPFAM" id="SSF81296">
    <property type="entry name" value="E set domains"/>
    <property type="match status" value="1"/>
</dbReference>
<feature type="non-terminal residue" evidence="2">
    <location>
        <position position="126"/>
    </location>
</feature>
<evidence type="ECO:0000313" key="3">
    <source>
        <dbReference type="Proteomes" id="UP000320184"/>
    </source>
</evidence>
<protein>
    <submittedName>
        <fullName evidence="2">Sulfite oxidase</fullName>
    </submittedName>
</protein>
<organism evidence="2 3">
    <name type="scientific">Eiseniibacteriota bacterium</name>
    <dbReference type="NCBI Taxonomy" id="2212470"/>
    <lineage>
        <taxon>Bacteria</taxon>
        <taxon>Candidatus Eiseniibacteriota</taxon>
    </lineage>
</organism>
<dbReference type="EMBL" id="VBOT01000177">
    <property type="protein sequence ID" value="TMQ47551.1"/>
    <property type="molecule type" value="Genomic_DNA"/>
</dbReference>
<dbReference type="InterPro" id="IPR005066">
    <property type="entry name" value="MoCF_OxRdtse_dimer"/>
</dbReference>
<gene>
    <name evidence="2" type="ORF">E6K73_13520</name>
</gene>
<evidence type="ECO:0000313" key="2">
    <source>
        <dbReference type="EMBL" id="TMQ47551.1"/>
    </source>
</evidence>
<dbReference type="GO" id="GO:0030151">
    <property type="term" value="F:molybdenum ion binding"/>
    <property type="evidence" value="ECO:0007669"/>
    <property type="project" value="InterPro"/>
</dbReference>
<dbReference type="AlphaFoldDB" id="A0A538S863"/>
<dbReference type="PANTHER" id="PTHR19372">
    <property type="entry name" value="SULFITE REDUCTASE"/>
    <property type="match status" value="1"/>
</dbReference>
<dbReference type="Gene3D" id="2.60.40.650">
    <property type="match status" value="1"/>
</dbReference>
<sequence length="126" mass="13692">MASTKWVTKVRVEAGPSDNFFMAKGYHYVYPGEDPAKAPPVEDIKVKSVITRPLEGAALPRGRLRVQGFAWAGEAGLGQVEVSSDGGAHWRPARLVGESQPLAWREWAAEIEAPKPGRLTILARAT</sequence>
<dbReference type="PANTHER" id="PTHR19372:SF7">
    <property type="entry name" value="SULFITE OXIDASE, MITOCHONDRIAL"/>
    <property type="match status" value="1"/>
</dbReference>
<dbReference type="GO" id="GO:0006790">
    <property type="term" value="P:sulfur compound metabolic process"/>
    <property type="evidence" value="ECO:0007669"/>
    <property type="project" value="TreeGrafter"/>
</dbReference>
<accession>A0A538S863</accession>
<feature type="domain" description="Moybdenum cofactor oxidoreductase dimerisation" evidence="1">
    <location>
        <begin position="41"/>
        <end position="125"/>
    </location>
</feature>
<evidence type="ECO:0000259" key="1">
    <source>
        <dbReference type="Pfam" id="PF03404"/>
    </source>
</evidence>
<comment type="caution">
    <text evidence="2">The sequence shown here is derived from an EMBL/GenBank/DDBJ whole genome shotgun (WGS) entry which is preliminary data.</text>
</comment>
<dbReference type="InterPro" id="IPR014756">
    <property type="entry name" value="Ig_E-set"/>
</dbReference>
<dbReference type="GO" id="GO:0008482">
    <property type="term" value="F:sulfite oxidase activity"/>
    <property type="evidence" value="ECO:0007669"/>
    <property type="project" value="TreeGrafter"/>
</dbReference>
<proteinExistence type="predicted"/>
<dbReference type="GO" id="GO:0020037">
    <property type="term" value="F:heme binding"/>
    <property type="evidence" value="ECO:0007669"/>
    <property type="project" value="TreeGrafter"/>
</dbReference>
<dbReference type="Proteomes" id="UP000320184">
    <property type="component" value="Unassembled WGS sequence"/>
</dbReference>
<name>A0A538S863_UNCEI</name>